<comment type="caution">
    <text evidence="1">The sequence shown here is derived from an EMBL/GenBank/DDBJ whole genome shotgun (WGS) entry which is preliminary data.</text>
</comment>
<dbReference type="RefSeq" id="WP_200590985.1">
    <property type="nucleotide sequence ID" value="NZ_JAEPBG010000002.1"/>
</dbReference>
<accession>A0A934SWY0</accession>
<dbReference type="InterPro" id="IPR021267">
    <property type="entry name" value="DUF2844"/>
</dbReference>
<name>A0A934SWY0_9BURK</name>
<reference evidence="1" key="1">
    <citation type="submission" date="2021-01" db="EMBL/GenBank/DDBJ databases">
        <title>Genome sequence of strain Noviherbaspirillum sp. DKR-6.</title>
        <authorList>
            <person name="Chaudhary D.K."/>
        </authorList>
    </citation>
    <scope>NUCLEOTIDE SEQUENCE</scope>
    <source>
        <strain evidence="1">DKR-6</strain>
    </source>
</reference>
<organism evidence="1 2">
    <name type="scientific">Noviherbaspirillum pedocola</name>
    <dbReference type="NCBI Taxonomy" id="2801341"/>
    <lineage>
        <taxon>Bacteria</taxon>
        <taxon>Pseudomonadati</taxon>
        <taxon>Pseudomonadota</taxon>
        <taxon>Betaproteobacteria</taxon>
        <taxon>Burkholderiales</taxon>
        <taxon>Oxalobacteraceae</taxon>
        <taxon>Noviherbaspirillum</taxon>
    </lineage>
</organism>
<dbReference type="Proteomes" id="UP000622890">
    <property type="component" value="Unassembled WGS sequence"/>
</dbReference>
<gene>
    <name evidence="1" type="ORF">JJB74_06320</name>
</gene>
<evidence type="ECO:0000313" key="1">
    <source>
        <dbReference type="EMBL" id="MBK4734219.1"/>
    </source>
</evidence>
<dbReference type="EMBL" id="JAEPBG010000002">
    <property type="protein sequence ID" value="MBK4734219.1"/>
    <property type="molecule type" value="Genomic_DNA"/>
</dbReference>
<protein>
    <submittedName>
        <fullName evidence="1">DUF2844 domain-containing protein</fullName>
    </submittedName>
</protein>
<sequence>MRDSLNVARRTKRSLGRHSFKGNRMNSKYFALLLFGIPALSFAALGGDVSSVQSDRTQMRAKASGSSSMGSYTVHEMQTEAGTTVREYADNAGKVFAVTWQGPVKPDLGQLLGQYFSDFQQEAASGRIGRRQLKVNKPNVVILSEGRMRALAGKAYLPQAVPAGVNIEDLE</sequence>
<dbReference type="AlphaFoldDB" id="A0A934SWY0"/>
<proteinExistence type="predicted"/>
<dbReference type="Pfam" id="PF11005">
    <property type="entry name" value="DUF2844"/>
    <property type="match status" value="1"/>
</dbReference>
<evidence type="ECO:0000313" key="2">
    <source>
        <dbReference type="Proteomes" id="UP000622890"/>
    </source>
</evidence>
<keyword evidence="2" id="KW-1185">Reference proteome</keyword>